<evidence type="ECO:0000313" key="2">
    <source>
        <dbReference type="Proteomes" id="UP000186922"/>
    </source>
</evidence>
<accession>A0A1D1UY80</accession>
<reference evidence="1 2" key="1">
    <citation type="journal article" date="2016" name="Nat. Commun.">
        <title>Extremotolerant tardigrade genome and improved radiotolerance of human cultured cells by tardigrade-unique protein.</title>
        <authorList>
            <person name="Hashimoto T."/>
            <person name="Horikawa D.D."/>
            <person name="Saito Y."/>
            <person name="Kuwahara H."/>
            <person name="Kozuka-Hata H."/>
            <person name="Shin-I T."/>
            <person name="Minakuchi Y."/>
            <person name="Ohishi K."/>
            <person name="Motoyama A."/>
            <person name="Aizu T."/>
            <person name="Enomoto A."/>
            <person name="Kondo K."/>
            <person name="Tanaka S."/>
            <person name="Hara Y."/>
            <person name="Koshikawa S."/>
            <person name="Sagara H."/>
            <person name="Miura T."/>
            <person name="Yokobori S."/>
            <person name="Miyagawa K."/>
            <person name="Suzuki Y."/>
            <person name="Kubo T."/>
            <person name="Oyama M."/>
            <person name="Kohara Y."/>
            <person name="Fujiyama A."/>
            <person name="Arakawa K."/>
            <person name="Katayama T."/>
            <person name="Toyoda A."/>
            <person name="Kunieda T."/>
        </authorList>
    </citation>
    <scope>NUCLEOTIDE SEQUENCE [LARGE SCALE GENOMIC DNA]</scope>
    <source>
        <strain evidence="1 2">YOKOZUNA-1</strain>
    </source>
</reference>
<evidence type="ECO:0000313" key="1">
    <source>
        <dbReference type="EMBL" id="GAU92662.1"/>
    </source>
</evidence>
<dbReference type="AlphaFoldDB" id="A0A1D1UY80"/>
<keyword evidence="2" id="KW-1185">Reference proteome</keyword>
<name>A0A1D1UY80_RAMVA</name>
<dbReference type="EMBL" id="BDGG01000002">
    <property type="protein sequence ID" value="GAU92662.1"/>
    <property type="molecule type" value="Genomic_DNA"/>
</dbReference>
<dbReference type="Proteomes" id="UP000186922">
    <property type="component" value="Unassembled WGS sequence"/>
</dbReference>
<protein>
    <submittedName>
        <fullName evidence="1">Uncharacterized protein</fullName>
    </submittedName>
</protein>
<gene>
    <name evidence="1" type="primary">RvY_04711-1</name>
    <name evidence="1" type="synonym">RvY_04711.1</name>
    <name evidence="1" type="ORF">RvY_04711</name>
</gene>
<sequence>MKAWNDRGAQSYPLISAKPNAVPPAIAKMKLVKFPLCAFRLATTSGTGSTILALVHGLLNGVLSFYRLLLVNVDDGPSRSAGSFARERSPVVASAHLFLPQYLHPDSSSAVGQRCYIEQSLS</sequence>
<comment type="caution">
    <text evidence="1">The sequence shown here is derived from an EMBL/GenBank/DDBJ whole genome shotgun (WGS) entry which is preliminary data.</text>
</comment>
<organism evidence="1 2">
    <name type="scientific">Ramazzottius varieornatus</name>
    <name type="common">Water bear</name>
    <name type="synonym">Tardigrade</name>
    <dbReference type="NCBI Taxonomy" id="947166"/>
    <lineage>
        <taxon>Eukaryota</taxon>
        <taxon>Metazoa</taxon>
        <taxon>Ecdysozoa</taxon>
        <taxon>Tardigrada</taxon>
        <taxon>Eutardigrada</taxon>
        <taxon>Parachela</taxon>
        <taxon>Hypsibioidea</taxon>
        <taxon>Ramazzottiidae</taxon>
        <taxon>Ramazzottius</taxon>
    </lineage>
</organism>
<proteinExistence type="predicted"/>